<dbReference type="AlphaFoldDB" id="W0AAZ8"/>
<dbReference type="KEGG" id="ssan:NX02_09685"/>
<sequence>MEMCDCPPHLVGSKCSPFRIWGIIRNDRKGLFVGRNKAPSISPLVFGQVERHSIQVGARLTNFGNLRIRPQLEIDVMKDVSGLLGRASVCGQTCSQQFVIVEECRMQ</sequence>
<evidence type="ECO:0000313" key="2">
    <source>
        <dbReference type="Proteomes" id="UP000018851"/>
    </source>
</evidence>
<gene>
    <name evidence="1" type="ORF">NX02_09685</name>
</gene>
<name>W0AAZ8_9SPHN</name>
<keyword evidence="2" id="KW-1185">Reference proteome</keyword>
<dbReference type="Proteomes" id="UP000018851">
    <property type="component" value="Chromosome"/>
</dbReference>
<proteinExistence type="predicted"/>
<dbReference type="EMBL" id="CP006644">
    <property type="protein sequence ID" value="AHE53657.1"/>
    <property type="molecule type" value="Genomic_DNA"/>
</dbReference>
<protein>
    <submittedName>
        <fullName evidence="1">Uncharacterized protein</fullName>
    </submittedName>
</protein>
<organism evidence="1 2">
    <name type="scientific">Sphingomonas sanxanigenens DSM 19645 = NX02</name>
    <dbReference type="NCBI Taxonomy" id="1123269"/>
    <lineage>
        <taxon>Bacteria</taxon>
        <taxon>Pseudomonadati</taxon>
        <taxon>Pseudomonadota</taxon>
        <taxon>Alphaproteobacteria</taxon>
        <taxon>Sphingomonadales</taxon>
        <taxon>Sphingomonadaceae</taxon>
        <taxon>Sphingomonas</taxon>
    </lineage>
</organism>
<evidence type="ECO:0000313" key="1">
    <source>
        <dbReference type="EMBL" id="AHE53657.1"/>
    </source>
</evidence>
<dbReference type="HOGENOM" id="CLU_2208370_0_0_5"/>
<reference evidence="1 2" key="1">
    <citation type="submission" date="2013-07" db="EMBL/GenBank/DDBJ databases">
        <title>Completed genome of Sphingomonas sanxanigenens NX02.</title>
        <authorList>
            <person name="Ma T."/>
            <person name="Huang H."/>
            <person name="Wu M."/>
            <person name="Li X."/>
            <person name="Li G."/>
        </authorList>
    </citation>
    <scope>NUCLEOTIDE SEQUENCE [LARGE SCALE GENOMIC DNA]</scope>
    <source>
        <strain evidence="1 2">NX02</strain>
    </source>
</reference>
<accession>W0AAZ8</accession>